<accession>A0ACA9P2Y3</accession>
<keyword evidence="2" id="KW-1185">Reference proteome</keyword>
<sequence>MPSLKVVQASNTSYSPSYIPTAVFIGGTSGLGQSMAEIFAEQTGGRANIIIVGRDKAAADKIIARFPSPSTSSADSNKRVAVKHEFIYCDASLMKNVHEAAQQIASKVDKINYLVCSIGGVGLVRTETEEGNEVSLSLRAYARLKFFHELLPLVQKAKAAGEDGRIMSILAAGLGGSIDLNDLEVTQGFGMMKGNAYTATYNDVMIKVLSKQHPDLTFIHMFPGVAYTPALHVTWWSSILATLFKPLIRQPRDAGNFLLYPLLSPDFRTGGFHLSPNADEVALPDSMTEEVTEKSHPFTGKITMGDVLDSMLDLMRYIIPLSNKGDHSANTVDRSFLFQTAATYLDILTITMRLPPTRIEENLNALLGICPEYADDLLGSVDQPLKVLTDKTTGKEYLACDYNRDGDSYRCGSCLFILFIDYYEHYKHEMRLMVYTRSPWSNEYDPPLDDGTVPSAKLRRLEVAANEAFDTYRE</sequence>
<proteinExistence type="predicted"/>
<dbReference type="EMBL" id="CAJVPT010028775">
    <property type="protein sequence ID" value="CAG8687762.1"/>
    <property type="molecule type" value="Genomic_DNA"/>
</dbReference>
<name>A0ACA9P2Y3_9GLOM</name>
<gene>
    <name evidence="1" type="ORF">ACOLOM_LOCUS9681</name>
</gene>
<dbReference type="Proteomes" id="UP000789525">
    <property type="component" value="Unassembled WGS sequence"/>
</dbReference>
<organism evidence="1 2">
    <name type="scientific">Acaulospora colombiana</name>
    <dbReference type="NCBI Taxonomy" id="27376"/>
    <lineage>
        <taxon>Eukaryota</taxon>
        <taxon>Fungi</taxon>
        <taxon>Fungi incertae sedis</taxon>
        <taxon>Mucoromycota</taxon>
        <taxon>Glomeromycotina</taxon>
        <taxon>Glomeromycetes</taxon>
        <taxon>Diversisporales</taxon>
        <taxon>Acaulosporaceae</taxon>
        <taxon>Acaulospora</taxon>
    </lineage>
</organism>
<evidence type="ECO:0000313" key="1">
    <source>
        <dbReference type="EMBL" id="CAG8687762.1"/>
    </source>
</evidence>
<protein>
    <submittedName>
        <fullName evidence="1">11567_t:CDS:1</fullName>
    </submittedName>
</protein>
<reference evidence="1" key="1">
    <citation type="submission" date="2021-06" db="EMBL/GenBank/DDBJ databases">
        <authorList>
            <person name="Kallberg Y."/>
            <person name="Tangrot J."/>
            <person name="Rosling A."/>
        </authorList>
    </citation>
    <scope>NUCLEOTIDE SEQUENCE</scope>
    <source>
        <strain evidence="1">CL356</strain>
    </source>
</reference>
<evidence type="ECO:0000313" key="2">
    <source>
        <dbReference type="Proteomes" id="UP000789525"/>
    </source>
</evidence>
<comment type="caution">
    <text evidence="1">The sequence shown here is derived from an EMBL/GenBank/DDBJ whole genome shotgun (WGS) entry which is preliminary data.</text>
</comment>
<feature type="non-terminal residue" evidence="1">
    <location>
        <position position="474"/>
    </location>
</feature>